<evidence type="ECO:0000313" key="3">
    <source>
        <dbReference type="EMBL" id="BAT61832.1"/>
    </source>
</evidence>
<name>A0A0S3Q0Y4_9BRAD</name>
<comment type="similarity">
    <text evidence="1">Belongs to the UPF0065 (bug) family.</text>
</comment>
<dbReference type="Gene3D" id="3.40.190.10">
    <property type="entry name" value="Periplasmic binding protein-like II"/>
    <property type="match status" value="1"/>
</dbReference>
<dbReference type="InterPro" id="IPR005064">
    <property type="entry name" value="BUG"/>
</dbReference>
<dbReference type="PANTHER" id="PTHR42928:SF5">
    <property type="entry name" value="BLR1237 PROTEIN"/>
    <property type="match status" value="1"/>
</dbReference>
<dbReference type="CDD" id="cd07012">
    <property type="entry name" value="PBP2_Bug_TTT"/>
    <property type="match status" value="1"/>
</dbReference>
<dbReference type="OrthoDB" id="8443386at2"/>
<accession>A0A0S3Q0Y4</accession>
<evidence type="ECO:0000256" key="1">
    <source>
        <dbReference type="ARBA" id="ARBA00006987"/>
    </source>
</evidence>
<dbReference type="AlphaFoldDB" id="A0A0S3Q0Y4"/>
<organism evidence="3 4">
    <name type="scientific">Variibacter gotjawalensis</name>
    <dbReference type="NCBI Taxonomy" id="1333996"/>
    <lineage>
        <taxon>Bacteria</taxon>
        <taxon>Pseudomonadati</taxon>
        <taxon>Pseudomonadota</taxon>
        <taxon>Alphaproteobacteria</taxon>
        <taxon>Hyphomicrobiales</taxon>
        <taxon>Nitrobacteraceae</taxon>
        <taxon>Variibacter</taxon>
    </lineage>
</organism>
<dbReference type="PANTHER" id="PTHR42928">
    <property type="entry name" value="TRICARBOXYLATE-BINDING PROTEIN"/>
    <property type="match status" value="1"/>
</dbReference>
<dbReference type="RefSeq" id="WP_096358478.1">
    <property type="nucleotide sequence ID" value="NZ_AP014946.1"/>
</dbReference>
<feature type="chain" id="PRO_5006616058" evidence="2">
    <location>
        <begin position="25"/>
        <end position="325"/>
    </location>
</feature>
<dbReference type="SUPFAM" id="SSF53850">
    <property type="entry name" value="Periplasmic binding protein-like II"/>
    <property type="match status" value="1"/>
</dbReference>
<dbReference type="PIRSF" id="PIRSF017082">
    <property type="entry name" value="YflP"/>
    <property type="match status" value="1"/>
</dbReference>
<feature type="signal peptide" evidence="2">
    <location>
        <begin position="1"/>
        <end position="24"/>
    </location>
</feature>
<gene>
    <name evidence="3" type="ORF">GJW-30_1_04394</name>
</gene>
<protein>
    <submittedName>
        <fullName evidence="3">Tripartite tricarboxylate transporter family receptor</fullName>
    </submittedName>
</protein>
<dbReference type="KEGG" id="vgo:GJW-30_1_04394"/>
<dbReference type="Proteomes" id="UP000236884">
    <property type="component" value="Chromosome"/>
</dbReference>
<keyword evidence="3" id="KW-0675">Receptor</keyword>
<dbReference type="Pfam" id="PF03401">
    <property type="entry name" value="TctC"/>
    <property type="match status" value="1"/>
</dbReference>
<evidence type="ECO:0000256" key="2">
    <source>
        <dbReference type="SAM" id="SignalP"/>
    </source>
</evidence>
<sequence length="325" mass="34164">MHGGKPFALALGVFVFCFCLPAASSDYPSRGITIVSNYPPAGGVDITGRIMAAELQKRFGRSVVVENKPGATGAIGAALVAGAAPDGYTLLVTANPAITVMPFVSKVNYDPIKDFVPIAKVAFAPTVIVVATESPYKTFKDLVLGAKDPAQKVSIGVPGVGSLPQVEIELINKQMGSQIQNIAYRGATFIVNDVLSNTLTAGAAAVPAMVSVVASGKARGLVVVSPRRSAIFPELPTAKEALGVDLDGFPTWYGFFAPAGTPPEVVARLQREMHAVMKDPAIVEKMTSIGNEVLWEDGKTFAQENDREIARLTAAIKEANVTIPR</sequence>
<dbReference type="EMBL" id="AP014946">
    <property type="protein sequence ID" value="BAT61832.1"/>
    <property type="molecule type" value="Genomic_DNA"/>
</dbReference>
<evidence type="ECO:0000313" key="4">
    <source>
        <dbReference type="Proteomes" id="UP000236884"/>
    </source>
</evidence>
<reference evidence="3 4" key="1">
    <citation type="submission" date="2015-08" db="EMBL/GenBank/DDBJ databases">
        <title>Investigation of the bacterial diversity of lava forest soil.</title>
        <authorList>
            <person name="Lee J.S."/>
        </authorList>
    </citation>
    <scope>NUCLEOTIDE SEQUENCE [LARGE SCALE GENOMIC DNA]</scope>
    <source>
        <strain evidence="3 4">GJW-30</strain>
    </source>
</reference>
<dbReference type="Gene3D" id="3.40.190.150">
    <property type="entry name" value="Bordetella uptake gene, domain 1"/>
    <property type="match status" value="1"/>
</dbReference>
<dbReference type="InterPro" id="IPR042100">
    <property type="entry name" value="Bug_dom1"/>
</dbReference>
<proteinExistence type="inferred from homology"/>
<keyword evidence="4" id="KW-1185">Reference proteome</keyword>
<keyword evidence="2" id="KW-0732">Signal</keyword>